<keyword evidence="2" id="KW-1185">Reference proteome</keyword>
<sequence length="81" mass="8742">MKAIRSAATILTGLLTNDLEAGPSALDLVVTRLDTGNAILRVTAGTVSEADHLLRRVRRDLDVMNVELFIREWGTGQPGQA</sequence>
<dbReference type="Proteomes" id="UP001500326">
    <property type="component" value="Unassembled WGS sequence"/>
</dbReference>
<organism evidence="1 2">
    <name type="scientific">Microbacterium pumilum</name>
    <dbReference type="NCBI Taxonomy" id="344165"/>
    <lineage>
        <taxon>Bacteria</taxon>
        <taxon>Bacillati</taxon>
        <taxon>Actinomycetota</taxon>
        <taxon>Actinomycetes</taxon>
        <taxon>Micrococcales</taxon>
        <taxon>Microbacteriaceae</taxon>
        <taxon>Microbacterium</taxon>
    </lineage>
</organism>
<accession>A0ABN2T3V8</accession>
<dbReference type="EMBL" id="BAAAOH010000001">
    <property type="protein sequence ID" value="GAA1998155.1"/>
    <property type="molecule type" value="Genomic_DNA"/>
</dbReference>
<proteinExistence type="predicted"/>
<protein>
    <recommendedName>
        <fullName evidence="3">BON domain-containing protein</fullName>
    </recommendedName>
</protein>
<evidence type="ECO:0000313" key="2">
    <source>
        <dbReference type="Proteomes" id="UP001500326"/>
    </source>
</evidence>
<gene>
    <name evidence="1" type="ORF">GCM10009777_39270</name>
</gene>
<evidence type="ECO:0000313" key="1">
    <source>
        <dbReference type="EMBL" id="GAA1998155.1"/>
    </source>
</evidence>
<evidence type="ECO:0008006" key="3">
    <source>
        <dbReference type="Google" id="ProtNLM"/>
    </source>
</evidence>
<name>A0ABN2T3V8_9MICO</name>
<reference evidence="1 2" key="1">
    <citation type="journal article" date="2019" name="Int. J. Syst. Evol. Microbiol.">
        <title>The Global Catalogue of Microorganisms (GCM) 10K type strain sequencing project: providing services to taxonomists for standard genome sequencing and annotation.</title>
        <authorList>
            <consortium name="The Broad Institute Genomics Platform"/>
            <consortium name="The Broad Institute Genome Sequencing Center for Infectious Disease"/>
            <person name="Wu L."/>
            <person name="Ma J."/>
        </authorList>
    </citation>
    <scope>NUCLEOTIDE SEQUENCE [LARGE SCALE GENOMIC DNA]</scope>
    <source>
        <strain evidence="1 2">JCM 14902</strain>
    </source>
</reference>
<comment type="caution">
    <text evidence="1">The sequence shown here is derived from an EMBL/GenBank/DDBJ whole genome shotgun (WGS) entry which is preliminary data.</text>
</comment>